<dbReference type="InterPro" id="IPR029063">
    <property type="entry name" value="SAM-dependent_MTases_sf"/>
</dbReference>
<dbReference type="EMBL" id="MT144660">
    <property type="protein sequence ID" value="QJH96737.1"/>
    <property type="molecule type" value="Genomic_DNA"/>
</dbReference>
<gene>
    <name evidence="1" type="ORF">TM448B00799_0011</name>
</gene>
<dbReference type="SUPFAM" id="SSF53335">
    <property type="entry name" value="S-adenosyl-L-methionine-dependent methyltransferases"/>
    <property type="match status" value="1"/>
</dbReference>
<dbReference type="AlphaFoldDB" id="A0A6M3XHF3"/>
<organism evidence="1">
    <name type="scientific">viral metagenome</name>
    <dbReference type="NCBI Taxonomy" id="1070528"/>
    <lineage>
        <taxon>unclassified sequences</taxon>
        <taxon>metagenomes</taxon>
        <taxon>organismal metagenomes</taxon>
    </lineage>
</organism>
<accession>A0A6M3XHF3</accession>
<protein>
    <recommendedName>
        <fullName evidence="2">Methyltransferase</fullName>
    </recommendedName>
</protein>
<evidence type="ECO:0000313" key="1">
    <source>
        <dbReference type="EMBL" id="QJH96737.1"/>
    </source>
</evidence>
<name>A0A6M3XHF3_9ZZZZ</name>
<evidence type="ECO:0008006" key="2">
    <source>
        <dbReference type="Google" id="ProtNLM"/>
    </source>
</evidence>
<proteinExistence type="predicted"/>
<sequence>MRLPKAALEQIINNPATLVIDAWDTPATRYRLEKVGRAKITRTQLNKDIYLMEGVRGYGKYYVKKPIPVTSLKIGRETVMVDDPLQWYGMQDLARHCKGKVLIGGLGLGLILHALQDNRDVTEIHVIENNFDVIGLMIDNLPMDNPKWQIIPADVYWYLDHRAKCQKYDTVVLDIWWGRGSIQIGMEMMVATAKTKYALPDAKLMIWGHRDPEINPAVIKEGKGLES</sequence>
<reference evidence="1" key="1">
    <citation type="submission" date="2020-03" db="EMBL/GenBank/DDBJ databases">
        <title>The deep terrestrial virosphere.</title>
        <authorList>
            <person name="Holmfeldt K."/>
            <person name="Nilsson E."/>
            <person name="Simone D."/>
            <person name="Lopez-Fernandez M."/>
            <person name="Wu X."/>
            <person name="de Brujin I."/>
            <person name="Lundin D."/>
            <person name="Andersson A."/>
            <person name="Bertilsson S."/>
            <person name="Dopson M."/>
        </authorList>
    </citation>
    <scope>NUCLEOTIDE SEQUENCE</scope>
    <source>
        <strain evidence="1">TM448B00799</strain>
    </source>
</reference>
<dbReference type="Gene3D" id="3.40.50.150">
    <property type="entry name" value="Vaccinia Virus protein VP39"/>
    <property type="match status" value="1"/>
</dbReference>